<dbReference type="SUPFAM" id="SSF49764">
    <property type="entry name" value="HSP20-like chaperones"/>
    <property type="match status" value="1"/>
</dbReference>
<dbReference type="Gene3D" id="2.60.40.790">
    <property type="match status" value="1"/>
</dbReference>
<evidence type="ECO:0000313" key="3">
    <source>
        <dbReference type="Proteomes" id="UP000033188"/>
    </source>
</evidence>
<dbReference type="InterPro" id="IPR007699">
    <property type="entry name" value="SGS_dom"/>
</dbReference>
<dbReference type="AlphaFoldDB" id="A0A061D3P8"/>
<dbReference type="Proteomes" id="UP000033188">
    <property type="component" value="Chromosome 2"/>
</dbReference>
<keyword evidence="3" id="KW-1185">Reference proteome</keyword>
<dbReference type="InterPro" id="IPR044563">
    <property type="entry name" value="Sgt1-like"/>
</dbReference>
<dbReference type="InterPro" id="IPR008978">
    <property type="entry name" value="HSP20-like_chaperone"/>
</dbReference>
<dbReference type="GeneID" id="24563862"/>
<dbReference type="RefSeq" id="XP_012767507.1">
    <property type="nucleotide sequence ID" value="XM_012912053.1"/>
</dbReference>
<sequence length="168" mass="18834">MRQPCGRYDWYQDANSLSIVLYTNSVVPDSVNVAWSNGTLSITYTVATSSDDGVATNESNSGEANRIDLTLFAPIADSCGASNVYNIECSKNKVEIRLPKANSGWWPVLEKKRDLQSTKPPTYSKLLRDMYARGDDDTRRAMAKSFVGLFTGIERRGTEHIWRYCAVY</sequence>
<dbReference type="InterPro" id="IPR007052">
    <property type="entry name" value="CS_dom"/>
</dbReference>
<dbReference type="EMBL" id="LK391708">
    <property type="protein sequence ID" value="CDR95321.1"/>
    <property type="molecule type" value="Genomic_DNA"/>
</dbReference>
<dbReference type="Pfam" id="PF05002">
    <property type="entry name" value="SGS"/>
    <property type="match status" value="1"/>
</dbReference>
<dbReference type="STRING" id="5866.A0A061D3P8"/>
<protein>
    <recommendedName>
        <fullName evidence="1">CS domain-containing protein</fullName>
    </recommendedName>
</protein>
<name>A0A061D3P8_BABBI</name>
<dbReference type="PANTHER" id="PTHR45862">
    <property type="entry name" value="PROTEIN SGT1 HOMOLOG"/>
    <property type="match status" value="1"/>
</dbReference>
<organism evidence="2 3">
    <name type="scientific">Babesia bigemina</name>
    <dbReference type="NCBI Taxonomy" id="5866"/>
    <lineage>
        <taxon>Eukaryota</taxon>
        <taxon>Sar</taxon>
        <taxon>Alveolata</taxon>
        <taxon>Apicomplexa</taxon>
        <taxon>Aconoidasida</taxon>
        <taxon>Piroplasmida</taxon>
        <taxon>Babesiidae</taxon>
        <taxon>Babesia</taxon>
    </lineage>
</organism>
<dbReference type="OrthoDB" id="1898560at2759"/>
<dbReference type="GO" id="GO:0051087">
    <property type="term" value="F:protein-folding chaperone binding"/>
    <property type="evidence" value="ECO:0007669"/>
    <property type="project" value="InterPro"/>
</dbReference>
<proteinExistence type="predicted"/>
<accession>A0A061D3P8</accession>
<gene>
    <name evidence="2" type="ORF">BBBOND_0204790</name>
</gene>
<dbReference type="PROSITE" id="PS51203">
    <property type="entry name" value="CS"/>
    <property type="match status" value="1"/>
</dbReference>
<evidence type="ECO:0000259" key="1">
    <source>
        <dbReference type="PROSITE" id="PS51203"/>
    </source>
</evidence>
<reference evidence="3" key="1">
    <citation type="submission" date="2014-06" db="EMBL/GenBank/DDBJ databases">
        <authorList>
            <person name="Aslett M."/>
            <person name="De Silva N."/>
        </authorList>
    </citation>
    <scope>NUCLEOTIDE SEQUENCE [LARGE SCALE GENOMIC DNA]</scope>
    <source>
        <strain evidence="3">Bond</strain>
    </source>
</reference>
<evidence type="ECO:0000313" key="2">
    <source>
        <dbReference type="EMBL" id="CDR95321.1"/>
    </source>
</evidence>
<dbReference type="VEuPathDB" id="PiroplasmaDB:BBBOND_0204790"/>
<feature type="domain" description="CS" evidence="1">
    <location>
        <begin position="3"/>
        <end position="110"/>
    </location>
</feature>
<dbReference type="KEGG" id="bbig:BBBOND_0204790"/>